<keyword evidence="2" id="KW-1185">Reference proteome</keyword>
<reference evidence="1 2" key="2">
    <citation type="journal article" date="2022" name="Mol. Ecol. Resour.">
        <title>The genomes of chicory, endive, great burdock and yacon provide insights into Asteraceae paleo-polyploidization history and plant inulin production.</title>
        <authorList>
            <person name="Fan W."/>
            <person name="Wang S."/>
            <person name="Wang H."/>
            <person name="Wang A."/>
            <person name="Jiang F."/>
            <person name="Liu H."/>
            <person name="Zhao H."/>
            <person name="Xu D."/>
            <person name="Zhang Y."/>
        </authorList>
    </citation>
    <scope>NUCLEOTIDE SEQUENCE [LARGE SCALE GENOMIC DNA]</scope>
    <source>
        <strain evidence="2">cv. Yunnan</strain>
        <tissue evidence="1">Leaves</tissue>
    </source>
</reference>
<dbReference type="EMBL" id="CM042025">
    <property type="protein sequence ID" value="KAI3805970.1"/>
    <property type="molecule type" value="Genomic_DNA"/>
</dbReference>
<proteinExistence type="predicted"/>
<gene>
    <name evidence="1" type="ORF">L1987_21858</name>
</gene>
<organism evidence="1 2">
    <name type="scientific">Smallanthus sonchifolius</name>
    <dbReference type="NCBI Taxonomy" id="185202"/>
    <lineage>
        <taxon>Eukaryota</taxon>
        <taxon>Viridiplantae</taxon>
        <taxon>Streptophyta</taxon>
        <taxon>Embryophyta</taxon>
        <taxon>Tracheophyta</taxon>
        <taxon>Spermatophyta</taxon>
        <taxon>Magnoliopsida</taxon>
        <taxon>eudicotyledons</taxon>
        <taxon>Gunneridae</taxon>
        <taxon>Pentapetalae</taxon>
        <taxon>asterids</taxon>
        <taxon>campanulids</taxon>
        <taxon>Asterales</taxon>
        <taxon>Asteraceae</taxon>
        <taxon>Asteroideae</taxon>
        <taxon>Heliantheae alliance</taxon>
        <taxon>Millerieae</taxon>
        <taxon>Smallanthus</taxon>
    </lineage>
</organism>
<evidence type="ECO:0000313" key="1">
    <source>
        <dbReference type="EMBL" id="KAI3805970.1"/>
    </source>
</evidence>
<sequence length="168" mass="18353">MSSTADDSHSPPADVHRSTKSLNTDEDDELEEECGDQDNGNGDTLRNPVTLPEIDYLGLGNEEAVKGGAADVTAAEKSESDLVPISPDRQEVIYDFPPGLSTLNVNGRPKFELVTVRENGRLQMFMVPNLSPQLVRSPGRNGRLKMWLLNDDQRGGGEQALPPVRRSI</sequence>
<dbReference type="Proteomes" id="UP001056120">
    <property type="component" value="Linkage Group LG08"/>
</dbReference>
<evidence type="ECO:0000313" key="2">
    <source>
        <dbReference type="Proteomes" id="UP001056120"/>
    </source>
</evidence>
<name>A0ACB9IF17_9ASTR</name>
<protein>
    <submittedName>
        <fullName evidence="1">Uncharacterized protein</fullName>
    </submittedName>
</protein>
<reference evidence="2" key="1">
    <citation type="journal article" date="2022" name="Mol. Ecol. Resour.">
        <title>The genomes of chicory, endive, great burdock and yacon provide insights into Asteraceae palaeo-polyploidization history and plant inulin production.</title>
        <authorList>
            <person name="Fan W."/>
            <person name="Wang S."/>
            <person name="Wang H."/>
            <person name="Wang A."/>
            <person name="Jiang F."/>
            <person name="Liu H."/>
            <person name="Zhao H."/>
            <person name="Xu D."/>
            <person name="Zhang Y."/>
        </authorList>
    </citation>
    <scope>NUCLEOTIDE SEQUENCE [LARGE SCALE GENOMIC DNA]</scope>
    <source>
        <strain evidence="2">cv. Yunnan</strain>
    </source>
</reference>
<comment type="caution">
    <text evidence="1">The sequence shown here is derived from an EMBL/GenBank/DDBJ whole genome shotgun (WGS) entry which is preliminary data.</text>
</comment>
<accession>A0ACB9IF17</accession>